<keyword evidence="2" id="KW-0503">Monooxygenase</keyword>
<dbReference type="PANTHER" id="PTHR34474">
    <property type="entry name" value="SIGNAL TRANSDUCTION PROTEIN TRAP"/>
    <property type="match status" value="1"/>
</dbReference>
<keyword evidence="2" id="KW-0560">Oxidoreductase</keyword>
<evidence type="ECO:0000259" key="1">
    <source>
        <dbReference type="PROSITE" id="PS51725"/>
    </source>
</evidence>
<dbReference type="AlphaFoldDB" id="A0A3M8DDJ3"/>
<dbReference type="Gene3D" id="3.30.70.100">
    <property type="match status" value="1"/>
</dbReference>
<dbReference type="PROSITE" id="PS51725">
    <property type="entry name" value="ABM"/>
    <property type="match status" value="1"/>
</dbReference>
<dbReference type="InterPro" id="IPR050404">
    <property type="entry name" value="Heme-degrading_MO"/>
</dbReference>
<proteinExistence type="predicted"/>
<dbReference type="InterPro" id="IPR007138">
    <property type="entry name" value="ABM_dom"/>
</dbReference>
<gene>
    <name evidence="2" type="ORF">EDM58_03700</name>
</gene>
<dbReference type="EMBL" id="RHHT01000003">
    <property type="protein sequence ID" value="RNB85641.1"/>
    <property type="molecule type" value="Genomic_DNA"/>
</dbReference>
<feature type="domain" description="ABM" evidence="1">
    <location>
        <begin position="2"/>
        <end position="95"/>
    </location>
</feature>
<dbReference type="GO" id="GO:0004497">
    <property type="term" value="F:monooxygenase activity"/>
    <property type="evidence" value="ECO:0007669"/>
    <property type="project" value="UniProtKB-KW"/>
</dbReference>
<dbReference type="PANTHER" id="PTHR34474:SF1">
    <property type="entry name" value="HEME-DEGRADING MONOOXYGENASE HMOA"/>
    <property type="match status" value="1"/>
</dbReference>
<comment type="caution">
    <text evidence="2">The sequence shown here is derived from an EMBL/GenBank/DDBJ whole genome shotgun (WGS) entry which is preliminary data.</text>
</comment>
<accession>A0A3M8DDJ3</accession>
<organism evidence="2 3">
    <name type="scientific">Brevibacillus panacihumi</name>
    <dbReference type="NCBI Taxonomy" id="497735"/>
    <lineage>
        <taxon>Bacteria</taxon>
        <taxon>Bacillati</taxon>
        <taxon>Bacillota</taxon>
        <taxon>Bacilli</taxon>
        <taxon>Bacillales</taxon>
        <taxon>Paenibacillaceae</taxon>
        <taxon>Brevibacillus</taxon>
    </lineage>
</organism>
<dbReference type="Pfam" id="PF03992">
    <property type="entry name" value="ABM"/>
    <property type="match status" value="1"/>
</dbReference>
<reference evidence="2 3" key="1">
    <citation type="submission" date="2018-10" db="EMBL/GenBank/DDBJ databases">
        <title>Phylogenomics of Brevibacillus.</title>
        <authorList>
            <person name="Dunlap C."/>
        </authorList>
    </citation>
    <scope>NUCLEOTIDE SEQUENCE [LARGE SCALE GENOMIC DNA]</scope>
    <source>
        <strain evidence="2 3">JCM 15085</strain>
    </source>
</reference>
<dbReference type="Proteomes" id="UP000281915">
    <property type="component" value="Unassembled WGS sequence"/>
</dbReference>
<evidence type="ECO:0000313" key="2">
    <source>
        <dbReference type="EMBL" id="RNB85641.1"/>
    </source>
</evidence>
<dbReference type="InterPro" id="IPR011008">
    <property type="entry name" value="Dimeric_a/b-barrel"/>
</dbReference>
<name>A0A3M8DDJ3_9BACL</name>
<evidence type="ECO:0000313" key="3">
    <source>
        <dbReference type="Proteomes" id="UP000281915"/>
    </source>
</evidence>
<dbReference type="RefSeq" id="WP_023555940.1">
    <property type="nucleotide sequence ID" value="NZ_RHHT01000003.1"/>
</dbReference>
<sequence length="107" mass="12179">MFVQMRKITVKEGFSDQVVNRFSGEGLIEKQEGFIDSTVMVKKVPRGEEEVIVQVRWESEAHWKQWEKSDAHIAGHKANLGKPKPEYLLNSEGGVYYVKSVKQAAAE</sequence>
<protein>
    <submittedName>
        <fullName evidence="2">Antibiotic biosynthesis monooxygenase</fullName>
    </submittedName>
</protein>
<dbReference type="SUPFAM" id="SSF54909">
    <property type="entry name" value="Dimeric alpha+beta barrel"/>
    <property type="match status" value="1"/>
</dbReference>